<dbReference type="InterPro" id="IPR053150">
    <property type="entry name" value="Teicoplanin_resist-assoc"/>
</dbReference>
<dbReference type="PANTHER" id="PTHR36834">
    <property type="entry name" value="MEMBRANE PROTEIN-RELATED"/>
    <property type="match status" value="1"/>
</dbReference>
<feature type="transmembrane region" description="Helical" evidence="1">
    <location>
        <begin position="316"/>
        <end position="336"/>
    </location>
</feature>
<feature type="transmembrane region" description="Helical" evidence="1">
    <location>
        <begin position="174"/>
        <end position="195"/>
    </location>
</feature>
<keyword evidence="1" id="KW-0472">Membrane</keyword>
<dbReference type="InterPro" id="IPR021192">
    <property type="entry name" value="UCP031578_Vanz/RDD"/>
</dbReference>
<evidence type="ECO:0000313" key="3">
    <source>
        <dbReference type="EMBL" id="RDY23920.1"/>
    </source>
</evidence>
<accession>A0A371ITW2</accession>
<feature type="transmembrane region" description="Helical" evidence="1">
    <location>
        <begin position="216"/>
        <end position="234"/>
    </location>
</feature>
<gene>
    <name evidence="3" type="ORF">CHF27_006090</name>
</gene>
<keyword evidence="1" id="KW-0812">Transmembrane</keyword>
<sequence length="360" mass="42155">MKTYLLPIGVSAFIFPFLAFLSIVPYIIYTYKKHGNVSRFKTFILYTFAFYMLTAFFLTMLPLPTVDKPRGINISYTQLIPFNFINDILKETNIELSKPQTYLYLVRERAFLQVFFNALLLLPLGVYLRYLFKKDLKKTILICFLVSLFFEITQRTGIYGIYKYPYRLFDVDDLMLNTFGGFIGFYVAPLFKFILPDISDKDDIPVVYGNLASYPKRIFAFLLDLIMFEFLFNVNNTSILFFIISSFIYFMLIPYITNGITFGNFVLGLRLKGSEEKLDLKSLVKRYSILIYGVFGVNRFLNVITNNLASIEKYDFMLFFFAIQIIFDIICLIHLISHIIKKDKALIYDKISNINIVNIR</sequence>
<dbReference type="PIRSF" id="PIRSF031578">
    <property type="entry name" value="Uncharacterised_Vanz_RDD-cont"/>
    <property type="match status" value="1"/>
</dbReference>
<evidence type="ECO:0000259" key="2">
    <source>
        <dbReference type="Pfam" id="PF04892"/>
    </source>
</evidence>
<dbReference type="AlphaFoldDB" id="A0A371ITW2"/>
<keyword evidence="1" id="KW-1133">Transmembrane helix</keyword>
<name>A0A371ITW2_9FIRM</name>
<proteinExistence type="predicted"/>
<feature type="transmembrane region" description="Helical" evidence="1">
    <location>
        <begin position="6"/>
        <end position="31"/>
    </location>
</feature>
<dbReference type="RefSeq" id="WP_095405038.1">
    <property type="nucleotide sequence ID" value="NZ_NOJZ02000007.1"/>
</dbReference>
<feature type="transmembrane region" description="Helical" evidence="1">
    <location>
        <begin position="140"/>
        <end position="162"/>
    </location>
</feature>
<feature type="transmembrane region" description="Helical" evidence="1">
    <location>
        <begin position="240"/>
        <end position="267"/>
    </location>
</feature>
<feature type="transmembrane region" description="Helical" evidence="1">
    <location>
        <begin position="110"/>
        <end position="128"/>
    </location>
</feature>
<dbReference type="PANTHER" id="PTHR36834:SF1">
    <property type="entry name" value="INTEGRAL MEMBRANE PROTEIN"/>
    <property type="match status" value="1"/>
</dbReference>
<feature type="transmembrane region" description="Helical" evidence="1">
    <location>
        <begin position="43"/>
        <end position="63"/>
    </location>
</feature>
<evidence type="ECO:0000256" key="1">
    <source>
        <dbReference type="SAM" id="Phobius"/>
    </source>
</evidence>
<organism evidence="3 4">
    <name type="scientific">Romboutsia maritimum</name>
    <dbReference type="NCBI Taxonomy" id="2020948"/>
    <lineage>
        <taxon>Bacteria</taxon>
        <taxon>Bacillati</taxon>
        <taxon>Bacillota</taxon>
        <taxon>Clostridia</taxon>
        <taxon>Peptostreptococcales</taxon>
        <taxon>Peptostreptococcaceae</taxon>
        <taxon>Romboutsia</taxon>
    </lineage>
</organism>
<dbReference type="InterPro" id="IPR006976">
    <property type="entry name" value="VanZ-like"/>
</dbReference>
<comment type="caution">
    <text evidence="3">The sequence shown here is derived from an EMBL/GenBank/DDBJ whole genome shotgun (WGS) entry which is preliminary data.</text>
</comment>
<reference evidence="3 4" key="1">
    <citation type="journal article" date="2017" name="Genome Announc.">
        <title>Draft Genome Sequence of Romboutsia maritimum sp. nov. Strain CCRI-22766(T), Isolated from Coastal Estuarine Mud.</title>
        <authorList>
            <person name="Maheux A.F."/>
            <person name="Boudreau D.K."/>
            <person name="Berube E."/>
            <person name="Boissinot M."/>
            <person name="Raymond F."/>
            <person name="Brodeur S."/>
            <person name="Corbeil J."/>
            <person name="Brightwell G."/>
            <person name="Broda D."/>
            <person name="Omar R.F."/>
            <person name="Bergeron M.G."/>
        </authorList>
    </citation>
    <scope>NUCLEOTIDE SEQUENCE [LARGE SCALE GENOMIC DNA]</scope>
    <source>
        <strain evidence="3 4">CCRI-22766</strain>
    </source>
</reference>
<feature type="transmembrane region" description="Helical" evidence="1">
    <location>
        <begin position="287"/>
        <end position="304"/>
    </location>
</feature>
<protein>
    <submittedName>
        <fullName evidence="3">VanZ family protein</fullName>
    </submittedName>
</protein>
<dbReference type="OrthoDB" id="9805025at2"/>
<dbReference type="Proteomes" id="UP000243494">
    <property type="component" value="Unassembled WGS sequence"/>
</dbReference>
<evidence type="ECO:0000313" key="4">
    <source>
        <dbReference type="Proteomes" id="UP000243494"/>
    </source>
</evidence>
<dbReference type="Pfam" id="PF04892">
    <property type="entry name" value="VanZ"/>
    <property type="match status" value="1"/>
</dbReference>
<keyword evidence="4" id="KW-1185">Reference proteome</keyword>
<feature type="domain" description="VanZ-like" evidence="2">
    <location>
        <begin position="48"/>
        <end position="191"/>
    </location>
</feature>
<dbReference type="EMBL" id="NOJZ02000007">
    <property type="protein sequence ID" value="RDY23920.1"/>
    <property type="molecule type" value="Genomic_DNA"/>
</dbReference>